<name>D1BT49_XYLCX</name>
<dbReference type="Proteomes" id="UP000002255">
    <property type="component" value="Chromosome"/>
</dbReference>
<evidence type="ECO:0000313" key="2">
    <source>
        <dbReference type="EMBL" id="ACZ30891.1"/>
    </source>
</evidence>
<keyword evidence="3" id="KW-1185">Reference proteome</keyword>
<accession>D1BT49</accession>
<dbReference type="RefSeq" id="WP_012878633.1">
    <property type="nucleotide sequence ID" value="NC_013530.1"/>
</dbReference>
<organism evidence="2 3">
    <name type="scientific">Xylanimonas cellulosilytica (strain DSM 15894 / JCM 12276 / CECT 5975 / KCTC 9989 / LMG 20990 / NBRC 107835 / XIL07)</name>
    <dbReference type="NCBI Taxonomy" id="446471"/>
    <lineage>
        <taxon>Bacteria</taxon>
        <taxon>Bacillati</taxon>
        <taxon>Actinomycetota</taxon>
        <taxon>Actinomycetes</taxon>
        <taxon>Micrococcales</taxon>
        <taxon>Promicromonosporaceae</taxon>
        <taxon>Xylanimonas</taxon>
    </lineage>
</organism>
<gene>
    <name evidence="2" type="ordered locus">Xcel_1871</name>
</gene>
<reference evidence="2 3" key="2">
    <citation type="journal article" date="2010" name="Stand. Genomic Sci.">
        <title>Complete genome sequence of Xylanimonas cellulosilytica type strain (XIL07).</title>
        <authorList>
            <person name="Foster B."/>
            <person name="Pukall R."/>
            <person name="Abt B."/>
            <person name="Nolan M."/>
            <person name="Glavina Del Rio T."/>
            <person name="Chen F."/>
            <person name="Lucas S."/>
            <person name="Tice H."/>
            <person name="Pitluck S."/>
            <person name="Cheng J.-F."/>
            <person name="Chertkov O."/>
            <person name="Brettin T."/>
            <person name="Han C."/>
            <person name="Detter J.C."/>
            <person name="Bruce D."/>
            <person name="Goodwin L."/>
            <person name="Ivanova N."/>
            <person name="Mavromatis K."/>
            <person name="Pati A."/>
            <person name="Mikhailova N."/>
            <person name="Chen A."/>
            <person name="Palaniappan K."/>
            <person name="Land M."/>
            <person name="Hauser L."/>
            <person name="Chang Y.-J."/>
            <person name="Jeffries C.D."/>
            <person name="Chain P."/>
            <person name="Rohde M."/>
            <person name="Goeker M."/>
            <person name="Bristow J."/>
            <person name="Eisen J.A."/>
            <person name="Markowitz V."/>
            <person name="Hugenholtz P."/>
            <person name="Kyrpides N.C."/>
            <person name="Klenk H.-P."/>
            <person name="Lapidus A."/>
        </authorList>
    </citation>
    <scope>NUCLEOTIDE SEQUENCE [LARGE SCALE GENOMIC DNA]</scope>
    <source>
        <strain evidence="3">DSM 15894 / CECT 5975 / LMG 20990 / XIL07</strain>
    </source>
</reference>
<reference evidence="3" key="1">
    <citation type="submission" date="2009-11" db="EMBL/GenBank/DDBJ databases">
        <title>The complete chromosome of Xylanimonas cellulosilytica DSM 15894.</title>
        <authorList>
            <consortium name="US DOE Joint Genome Institute (JGI-PGF)"/>
            <person name="Lucas S."/>
            <person name="Copeland A."/>
            <person name="Lapidus A."/>
            <person name="Glavina del Rio T."/>
            <person name="Dalin E."/>
            <person name="Tice H."/>
            <person name="Bruce D."/>
            <person name="Goodwin L."/>
            <person name="Pitluck S."/>
            <person name="Kyrpides N."/>
            <person name="Mavromatis K."/>
            <person name="Ivanova N."/>
            <person name="Mikhailova N."/>
            <person name="Foster B."/>
            <person name="Clum A."/>
            <person name="Brettin T."/>
            <person name="Detter J.C."/>
            <person name="Han C."/>
            <person name="Larimer F."/>
            <person name="Land M."/>
            <person name="Hauser L."/>
            <person name="Markowitz V."/>
            <person name="Cheng J.F."/>
            <person name="Hugenholtz P."/>
            <person name="Woyke T."/>
            <person name="Wu D."/>
            <person name="Gehrich-Schroeter G."/>
            <person name="Schneider S."/>
            <person name="Pukall S.R."/>
            <person name="Klenk H.P."/>
            <person name="Eisen J.A."/>
        </authorList>
    </citation>
    <scope>NUCLEOTIDE SEQUENCE [LARGE SCALE GENOMIC DNA]</scope>
    <source>
        <strain evidence="3">DSM 15894 / CECT 5975 / LMG 20990 / XIL07</strain>
    </source>
</reference>
<dbReference type="EMBL" id="CP001821">
    <property type="protein sequence ID" value="ACZ30891.1"/>
    <property type="molecule type" value="Genomic_DNA"/>
</dbReference>
<evidence type="ECO:0000313" key="3">
    <source>
        <dbReference type="Proteomes" id="UP000002255"/>
    </source>
</evidence>
<sequence length="98" mass="10111">MSKSLPLGPTVIDDGSEVRFVAGSDQFAIRLKDGHLHVRAIDAAGGEAQIAIVPTSTSTLNLRIERRPSHGPVEVAGPTARTAVPAHPAPTDSAPTAL</sequence>
<dbReference type="HOGENOM" id="CLU_2332947_0_0_11"/>
<feature type="region of interest" description="Disordered" evidence="1">
    <location>
        <begin position="67"/>
        <end position="98"/>
    </location>
</feature>
<dbReference type="eggNOG" id="ENOG5031ZEE">
    <property type="taxonomic scope" value="Bacteria"/>
</dbReference>
<evidence type="ECO:0000256" key="1">
    <source>
        <dbReference type="SAM" id="MobiDB-lite"/>
    </source>
</evidence>
<proteinExistence type="predicted"/>
<dbReference type="AlphaFoldDB" id="D1BT49"/>
<dbReference type="STRING" id="446471.Xcel_1871"/>
<dbReference type="KEGG" id="xce:Xcel_1871"/>
<dbReference type="OrthoDB" id="5147235at2"/>
<protein>
    <submittedName>
        <fullName evidence="2">Uncharacterized protein</fullName>
    </submittedName>
</protein>